<evidence type="ECO:0000313" key="1">
    <source>
        <dbReference type="EMBL" id="OWM89157.1"/>
    </source>
</evidence>
<dbReference type="EMBL" id="MTKT01000676">
    <property type="protein sequence ID" value="OWM89157.1"/>
    <property type="molecule type" value="Genomic_DNA"/>
</dbReference>
<evidence type="ECO:0000313" key="4">
    <source>
        <dbReference type="Proteomes" id="UP000233551"/>
    </source>
</evidence>
<evidence type="ECO:0000313" key="2">
    <source>
        <dbReference type="EMBL" id="PKI51772.1"/>
    </source>
</evidence>
<name>A0A218XVT5_PUNGR</name>
<dbReference type="EMBL" id="PGOL01001992">
    <property type="protein sequence ID" value="PKI51772.1"/>
    <property type="molecule type" value="Genomic_DNA"/>
</dbReference>
<keyword evidence="4" id="KW-1185">Reference proteome</keyword>
<accession>A0A218XVT5</accession>
<reference evidence="3" key="1">
    <citation type="journal article" date="2017" name="Plant J.">
        <title>The pomegranate (Punica granatum L.) genome and the genomics of punicalagin biosynthesis.</title>
        <authorList>
            <person name="Qin G."/>
            <person name="Xu C."/>
            <person name="Ming R."/>
            <person name="Tang H."/>
            <person name="Guyot R."/>
            <person name="Kramer E.M."/>
            <person name="Hu Y."/>
            <person name="Yi X."/>
            <person name="Qi Y."/>
            <person name="Xu X."/>
            <person name="Gao Z."/>
            <person name="Pan H."/>
            <person name="Jian J."/>
            <person name="Tian Y."/>
            <person name="Yue Z."/>
            <person name="Xu Y."/>
        </authorList>
    </citation>
    <scope>NUCLEOTIDE SEQUENCE [LARGE SCALE GENOMIC DNA]</scope>
    <source>
        <strain evidence="3">cv. Dabenzi</strain>
    </source>
</reference>
<organism evidence="1 3">
    <name type="scientific">Punica granatum</name>
    <name type="common">Pomegranate</name>
    <dbReference type="NCBI Taxonomy" id="22663"/>
    <lineage>
        <taxon>Eukaryota</taxon>
        <taxon>Viridiplantae</taxon>
        <taxon>Streptophyta</taxon>
        <taxon>Embryophyta</taxon>
        <taxon>Tracheophyta</taxon>
        <taxon>Spermatophyta</taxon>
        <taxon>Magnoliopsida</taxon>
        <taxon>eudicotyledons</taxon>
        <taxon>Gunneridae</taxon>
        <taxon>Pentapetalae</taxon>
        <taxon>rosids</taxon>
        <taxon>malvids</taxon>
        <taxon>Myrtales</taxon>
        <taxon>Lythraceae</taxon>
        <taxon>Punica</taxon>
    </lineage>
</organism>
<dbReference type="AlphaFoldDB" id="A0A218XVT5"/>
<evidence type="ECO:0000313" key="3">
    <source>
        <dbReference type="Proteomes" id="UP000197138"/>
    </source>
</evidence>
<reference evidence="1" key="2">
    <citation type="submission" date="2017-06" db="EMBL/GenBank/DDBJ databases">
        <title>The pomegranate genome and the genomics of punicalagin biosynthesis.</title>
        <authorList>
            <person name="Xu C."/>
        </authorList>
    </citation>
    <scope>NUCLEOTIDE SEQUENCE [LARGE SCALE GENOMIC DNA]</scope>
    <source>
        <tissue evidence="1">Fresh leaf</tissue>
    </source>
</reference>
<sequence>MPELKLGVRVVAGAAGARRCARSVWELASFPCRLSKARGRLCGQILLDRGRELAGAKGATRRLDGARWVAARGNA</sequence>
<gene>
    <name evidence="1" type="ORF">CDL15_Pgr026320</name>
    <name evidence="2" type="ORF">CRG98_027820</name>
</gene>
<proteinExistence type="predicted"/>
<protein>
    <submittedName>
        <fullName evidence="1">Uncharacterized protein</fullName>
    </submittedName>
</protein>
<dbReference type="Proteomes" id="UP000197138">
    <property type="component" value="Unassembled WGS sequence"/>
</dbReference>
<comment type="caution">
    <text evidence="1">The sequence shown here is derived from an EMBL/GenBank/DDBJ whole genome shotgun (WGS) entry which is preliminary data.</text>
</comment>
<dbReference type="Proteomes" id="UP000233551">
    <property type="component" value="Unassembled WGS sequence"/>
</dbReference>
<reference evidence="2 4" key="3">
    <citation type="submission" date="2017-11" db="EMBL/GenBank/DDBJ databases">
        <title>De-novo sequencing of pomegranate (Punica granatum L.) genome.</title>
        <authorList>
            <person name="Akparov Z."/>
            <person name="Amiraslanov A."/>
            <person name="Hajiyeva S."/>
            <person name="Abbasov M."/>
            <person name="Kaur K."/>
            <person name="Hamwieh A."/>
            <person name="Solovyev V."/>
            <person name="Salamov A."/>
            <person name="Braich B."/>
            <person name="Kosarev P."/>
            <person name="Mahmoud A."/>
            <person name="Hajiyev E."/>
            <person name="Babayeva S."/>
            <person name="Izzatullayeva V."/>
            <person name="Mammadov A."/>
            <person name="Mammadov A."/>
            <person name="Sharifova S."/>
            <person name="Ojaghi J."/>
            <person name="Eynullazada K."/>
            <person name="Bayramov B."/>
            <person name="Abdulazimova A."/>
            <person name="Shahmuradov I."/>
        </authorList>
    </citation>
    <scope>NUCLEOTIDE SEQUENCE [LARGE SCALE GENOMIC DNA]</scope>
    <source>
        <strain evidence="2">AG2017</strain>
        <strain evidence="4">cv. AG2017</strain>
        <tissue evidence="2">Leaf</tissue>
    </source>
</reference>